<reference evidence="2 3" key="1">
    <citation type="submission" date="2019-08" db="EMBL/GenBank/DDBJ databases">
        <title>In-depth cultivation of the pig gut microbiome towards novel bacterial diversity and tailored functional studies.</title>
        <authorList>
            <person name="Wylensek D."/>
            <person name="Hitch T.C.A."/>
            <person name="Clavel T."/>
        </authorList>
    </citation>
    <scope>NUCLEOTIDE SEQUENCE [LARGE SCALE GENOMIC DNA]</scope>
    <source>
        <strain evidence="2 3">WCA-380-WT-2B</strain>
    </source>
</reference>
<organism evidence="2 3">
    <name type="scientific">Anaerococcus porci</name>
    <dbReference type="NCBI Taxonomy" id="2652269"/>
    <lineage>
        <taxon>Bacteria</taxon>
        <taxon>Bacillati</taxon>
        <taxon>Bacillota</taxon>
        <taxon>Tissierellia</taxon>
        <taxon>Tissierellales</taxon>
        <taxon>Peptoniphilaceae</taxon>
        <taxon>Anaerococcus</taxon>
    </lineage>
</organism>
<dbReference type="Gene3D" id="3.40.50.300">
    <property type="entry name" value="P-loop containing nucleotide triphosphate hydrolases"/>
    <property type="match status" value="1"/>
</dbReference>
<dbReference type="Proteomes" id="UP000441925">
    <property type="component" value="Unassembled WGS sequence"/>
</dbReference>
<evidence type="ECO:0000259" key="1">
    <source>
        <dbReference type="Pfam" id="PF07728"/>
    </source>
</evidence>
<dbReference type="GO" id="GO:0005524">
    <property type="term" value="F:ATP binding"/>
    <property type="evidence" value="ECO:0007669"/>
    <property type="project" value="InterPro"/>
</dbReference>
<protein>
    <submittedName>
        <fullName evidence="2">AAA family ATPase</fullName>
    </submittedName>
</protein>
<dbReference type="GO" id="GO:0016887">
    <property type="term" value="F:ATP hydrolysis activity"/>
    <property type="evidence" value="ECO:0007669"/>
    <property type="project" value="InterPro"/>
</dbReference>
<name>A0A6N7VT50_9FIRM</name>
<dbReference type="Pfam" id="PF07728">
    <property type="entry name" value="AAA_5"/>
    <property type="match status" value="1"/>
</dbReference>
<proteinExistence type="predicted"/>
<dbReference type="AlphaFoldDB" id="A0A6N7VT50"/>
<evidence type="ECO:0000313" key="2">
    <source>
        <dbReference type="EMBL" id="MSS77244.1"/>
    </source>
</evidence>
<dbReference type="InterPro" id="IPR050764">
    <property type="entry name" value="CbbQ/NirQ/NorQ/GpvN"/>
</dbReference>
<dbReference type="SUPFAM" id="SSF52540">
    <property type="entry name" value="P-loop containing nucleoside triphosphate hydrolases"/>
    <property type="match status" value="1"/>
</dbReference>
<feature type="domain" description="ATPase dynein-related AAA" evidence="1">
    <location>
        <begin position="52"/>
        <end position="184"/>
    </location>
</feature>
<dbReference type="PANTHER" id="PTHR42759:SF1">
    <property type="entry name" value="MAGNESIUM-CHELATASE SUBUNIT CHLD"/>
    <property type="match status" value="1"/>
</dbReference>
<comment type="caution">
    <text evidence="2">The sequence shown here is derived from an EMBL/GenBank/DDBJ whole genome shotgun (WGS) entry which is preliminary data.</text>
</comment>
<dbReference type="EMBL" id="VULQ01000002">
    <property type="protein sequence ID" value="MSS77244.1"/>
    <property type="molecule type" value="Genomic_DNA"/>
</dbReference>
<dbReference type="PANTHER" id="PTHR42759">
    <property type="entry name" value="MOXR FAMILY PROTEIN"/>
    <property type="match status" value="1"/>
</dbReference>
<accession>A0A6N7VT50</accession>
<dbReference type="InterPro" id="IPR011704">
    <property type="entry name" value="ATPase_dyneun-rel_AAA"/>
</dbReference>
<dbReference type="InterPro" id="IPR027417">
    <property type="entry name" value="P-loop_NTPase"/>
</dbReference>
<evidence type="ECO:0000313" key="3">
    <source>
        <dbReference type="Proteomes" id="UP000441925"/>
    </source>
</evidence>
<sequence>MINEELENKIKIFRDSYDIDPSVKDLIKKAKFPYVCEEIYKEAISSILAGKNLLLVGDKSTGKNVLVENLAYLFNRPLWTSSFHINIDAYDLIGGDTLKNGKIIFRPGPIYKAAKYGGFGVLDEINMAKNEAIAVLHEILDYRRMLEIPGYENLKLHPATRFIATMNYDYEGTRDLNEALLSRFVIIQMPIIKKDDLKLLIKSQYKNMKDEYIDNFTSFFFDLRLKAENGELLTVSPDLRSLFDSFDLIKEGLNLKNALKLTVVNKSFDEFEKKLIEDLIMTRFKDRTYYKDVFNE</sequence>
<dbReference type="RefSeq" id="WP_154539193.1">
    <property type="nucleotide sequence ID" value="NZ_VULQ01000002.1"/>
</dbReference>
<keyword evidence="3" id="KW-1185">Reference proteome</keyword>
<gene>
    <name evidence="2" type="ORF">FYJ26_02220</name>
</gene>